<accession>A0A1N6EZ43</accession>
<keyword evidence="4" id="KW-1185">Reference proteome</keyword>
<keyword evidence="1" id="KW-1133">Transmembrane helix</keyword>
<dbReference type="AlphaFoldDB" id="A0A1N6EZ43"/>
<reference evidence="3 4" key="1">
    <citation type="submission" date="2016-11" db="EMBL/GenBank/DDBJ databases">
        <authorList>
            <person name="Jaros S."/>
            <person name="Januszkiewicz K."/>
            <person name="Wedrychowicz H."/>
        </authorList>
    </citation>
    <scope>NUCLEOTIDE SEQUENCE [LARGE SCALE GENOMIC DNA]</scope>
    <source>
        <strain evidence="3 4">DSM 24787</strain>
    </source>
</reference>
<evidence type="ECO:0000256" key="1">
    <source>
        <dbReference type="SAM" id="Phobius"/>
    </source>
</evidence>
<dbReference type="GO" id="GO:0008270">
    <property type="term" value="F:zinc ion binding"/>
    <property type="evidence" value="ECO:0007669"/>
    <property type="project" value="UniProtKB-KW"/>
</dbReference>
<organism evidence="3 4">
    <name type="scientific">Chitinophaga niabensis</name>
    <dbReference type="NCBI Taxonomy" id="536979"/>
    <lineage>
        <taxon>Bacteria</taxon>
        <taxon>Pseudomonadati</taxon>
        <taxon>Bacteroidota</taxon>
        <taxon>Chitinophagia</taxon>
        <taxon>Chitinophagales</taxon>
        <taxon>Chitinophagaceae</taxon>
        <taxon>Chitinophaga</taxon>
    </lineage>
</organism>
<dbReference type="Gene3D" id="1.10.10.1320">
    <property type="entry name" value="Anti-sigma factor, zinc-finger domain"/>
    <property type="match status" value="1"/>
</dbReference>
<name>A0A1N6EZ43_9BACT</name>
<protein>
    <submittedName>
        <fullName evidence="3">Putative zinc-finger</fullName>
    </submittedName>
</protein>
<evidence type="ECO:0000313" key="3">
    <source>
        <dbReference type="EMBL" id="SIN88315.1"/>
    </source>
</evidence>
<keyword evidence="1" id="KW-0472">Membrane</keyword>
<dbReference type="EMBL" id="FSRA01000001">
    <property type="protein sequence ID" value="SIN88315.1"/>
    <property type="molecule type" value="Genomic_DNA"/>
</dbReference>
<evidence type="ECO:0000313" key="4">
    <source>
        <dbReference type="Proteomes" id="UP000185003"/>
    </source>
</evidence>
<keyword evidence="1" id="KW-0812">Transmembrane</keyword>
<dbReference type="InterPro" id="IPR041916">
    <property type="entry name" value="Anti_sigma_zinc_sf"/>
</dbReference>
<sequence length="116" mass="13720">MNDHFTDIFTETACPTQDQLLAYVENKLSAAERHEVERHIADCELCSEAVEGLATISHKEQIPGWLRQAKWDLLQKLRKKTRKKRKEHYYLYIAIISLLILFLAIAVFWLYHFTSR</sequence>
<dbReference type="OrthoDB" id="1112758at2"/>
<dbReference type="Proteomes" id="UP000185003">
    <property type="component" value="Unassembled WGS sequence"/>
</dbReference>
<keyword evidence="3" id="KW-0479">Metal-binding</keyword>
<keyword evidence="3" id="KW-0862">Zinc</keyword>
<feature type="domain" description="Putative zinc-finger" evidence="2">
    <location>
        <begin position="17"/>
        <end position="46"/>
    </location>
</feature>
<feature type="transmembrane region" description="Helical" evidence="1">
    <location>
        <begin position="89"/>
        <end position="111"/>
    </location>
</feature>
<proteinExistence type="predicted"/>
<keyword evidence="3" id="KW-0863">Zinc-finger</keyword>
<evidence type="ECO:0000259" key="2">
    <source>
        <dbReference type="Pfam" id="PF13490"/>
    </source>
</evidence>
<gene>
    <name evidence="3" type="ORF">SAMN04488055_1918</name>
</gene>
<dbReference type="Pfam" id="PF13490">
    <property type="entry name" value="zf-HC2"/>
    <property type="match status" value="1"/>
</dbReference>
<dbReference type="STRING" id="536979.SAMN04488055_1918"/>
<dbReference type="RefSeq" id="WP_074239021.1">
    <property type="nucleotide sequence ID" value="NZ_FSRA01000001.1"/>
</dbReference>
<dbReference type="InterPro" id="IPR027383">
    <property type="entry name" value="Znf_put"/>
</dbReference>